<name>A0A495PT10_9FLAO</name>
<feature type="domain" description="FAD-binding" evidence="1">
    <location>
        <begin position="6"/>
        <end position="295"/>
    </location>
</feature>
<dbReference type="InterPro" id="IPR002938">
    <property type="entry name" value="FAD-bd"/>
</dbReference>
<evidence type="ECO:0000313" key="3">
    <source>
        <dbReference type="Proteomes" id="UP000276282"/>
    </source>
</evidence>
<protein>
    <recommendedName>
        <fullName evidence="1">FAD-binding domain-containing protein</fullName>
    </recommendedName>
</protein>
<evidence type="ECO:0000259" key="1">
    <source>
        <dbReference type="Pfam" id="PF01494"/>
    </source>
</evidence>
<evidence type="ECO:0000313" key="2">
    <source>
        <dbReference type="EMBL" id="RKS53106.1"/>
    </source>
</evidence>
<dbReference type="InterPro" id="IPR050407">
    <property type="entry name" value="Geranylgeranyl_reductase"/>
</dbReference>
<dbReference type="PANTHER" id="PTHR42685:SF22">
    <property type="entry name" value="CONDITIONED MEDIUM FACTOR RECEPTOR 1"/>
    <property type="match status" value="1"/>
</dbReference>
<proteinExistence type="predicted"/>
<keyword evidence="3" id="KW-1185">Reference proteome</keyword>
<dbReference type="SUPFAM" id="SSF51905">
    <property type="entry name" value="FAD/NAD(P)-binding domain"/>
    <property type="match status" value="1"/>
</dbReference>
<dbReference type="OrthoDB" id="1142316at2"/>
<dbReference type="EMBL" id="RBLG01000002">
    <property type="protein sequence ID" value="RKS53106.1"/>
    <property type="molecule type" value="Genomic_DNA"/>
</dbReference>
<gene>
    <name evidence="2" type="ORF">BC962_1352</name>
</gene>
<dbReference type="Gene3D" id="3.50.50.60">
    <property type="entry name" value="FAD/NAD(P)-binding domain"/>
    <property type="match status" value="1"/>
</dbReference>
<dbReference type="PANTHER" id="PTHR42685">
    <property type="entry name" value="GERANYLGERANYL DIPHOSPHATE REDUCTASE"/>
    <property type="match status" value="1"/>
</dbReference>
<reference evidence="2 3" key="1">
    <citation type="submission" date="2018-10" db="EMBL/GenBank/DDBJ databases">
        <title>Genomic Encyclopedia of Archaeal and Bacterial Type Strains, Phase II (KMG-II): from individual species to whole genera.</title>
        <authorList>
            <person name="Goeker M."/>
        </authorList>
    </citation>
    <scope>NUCLEOTIDE SEQUENCE [LARGE SCALE GENOMIC DNA]</scope>
    <source>
        <strain evidence="2 3">DSM 19839</strain>
    </source>
</reference>
<organism evidence="2 3">
    <name type="scientific">Gillisia mitskevichiae</name>
    <dbReference type="NCBI Taxonomy" id="270921"/>
    <lineage>
        <taxon>Bacteria</taxon>
        <taxon>Pseudomonadati</taxon>
        <taxon>Bacteroidota</taxon>
        <taxon>Flavobacteriia</taxon>
        <taxon>Flavobacteriales</taxon>
        <taxon>Flavobacteriaceae</taxon>
        <taxon>Gillisia</taxon>
    </lineage>
</organism>
<sequence>MKKKSIGIIGGGLSGLVSAIHLSKNNLLVTVFEKDSYPSHKVCGEYLSLEIVPYLEQLGIDLLDLNPAKISKLQYSDVSGKLIDTTLPLGGLGVSRYTLDEFLYQKAISFGVKFVHKLVTDVKFIENEFELITNKKDTYHFHLILGAYGKRSLLDKKLYRDFIDQKSGWLAIKGHYIKEDFPDDLVMLHNFKGGYCGLSKTESGAINVCYLASYNSFKAHKDPSTFKSEILMQNPHLNSFFQDAIPLFDRDLSIAQISFKKKSSVEDHILMLGDAAGLIHPLSGNGMAMAIHSAKIASEVILKYYENETYNREDMEKEYQKNWKEQFSSRLRMGNILQNILLNPKLSNIVQKIISSFPSLLPKIISRTHGNPIL</sequence>
<accession>A0A495PT10</accession>
<dbReference type="InterPro" id="IPR036188">
    <property type="entry name" value="FAD/NAD-bd_sf"/>
</dbReference>
<dbReference type="GO" id="GO:0071949">
    <property type="term" value="F:FAD binding"/>
    <property type="evidence" value="ECO:0007669"/>
    <property type="project" value="InterPro"/>
</dbReference>
<dbReference type="AlphaFoldDB" id="A0A495PT10"/>
<comment type="caution">
    <text evidence="2">The sequence shown here is derived from an EMBL/GenBank/DDBJ whole genome shotgun (WGS) entry which is preliminary data.</text>
</comment>
<dbReference type="PRINTS" id="PR00420">
    <property type="entry name" value="RNGMNOXGNASE"/>
</dbReference>
<dbReference type="Pfam" id="PF01494">
    <property type="entry name" value="FAD_binding_3"/>
    <property type="match status" value="1"/>
</dbReference>
<dbReference type="RefSeq" id="WP_121345136.1">
    <property type="nucleotide sequence ID" value="NZ_RBLG01000002.1"/>
</dbReference>
<dbReference type="Proteomes" id="UP000276282">
    <property type="component" value="Unassembled WGS sequence"/>
</dbReference>